<accession>A0A976SGQ7</accession>
<dbReference type="PROSITE" id="PS51257">
    <property type="entry name" value="PROKAR_LIPOPROTEIN"/>
    <property type="match status" value="1"/>
</dbReference>
<dbReference type="InterPro" id="IPR058979">
    <property type="entry name" value="LysC-like"/>
</dbReference>
<dbReference type="Pfam" id="PF23793">
    <property type="entry name" value="LysC"/>
    <property type="match status" value="1"/>
</dbReference>
<reference evidence="1" key="1">
    <citation type="submission" date="2022-06" db="EMBL/GenBank/DDBJ databases">
        <title>Comparative analysis of new lytic phages for the biological control of phytopathogenic Xanthomonas spp.</title>
        <authorList>
            <person name="Domingo-Calap M.L."/>
            <person name="Bernabeu-Gimeno M."/>
            <person name="Aure C.M."/>
            <person name="Marco-Noales E."/>
            <person name="Domingo-Calap P."/>
        </authorList>
    </citation>
    <scope>NUCLEOTIDE SEQUENCE</scope>
</reference>
<gene>
    <name evidence="1" type="ORF">IVIADoCa2_4</name>
</gene>
<dbReference type="Proteomes" id="UP001064200">
    <property type="component" value="Segment"/>
</dbReference>
<evidence type="ECO:0000313" key="1">
    <source>
        <dbReference type="EMBL" id="UVB02981.1"/>
    </source>
</evidence>
<name>A0A976SGQ7_9CAUD</name>
<proteinExistence type="predicted"/>
<keyword evidence="2" id="KW-1185">Reference proteome</keyword>
<dbReference type="EMBL" id="ON911539">
    <property type="protein sequence ID" value="UVB02981.1"/>
    <property type="molecule type" value="Genomic_DNA"/>
</dbReference>
<sequence length="96" mass="10870">MRRSIKPLPAVLSGLMGLFLLMSLTSCVTIPAPPAQYLDDCSVTYLTKEQPTNSDVAKLAIDREFDVKLCNVDKRALRAWYEGYKQACGWRCKLER</sequence>
<evidence type="ECO:0000313" key="2">
    <source>
        <dbReference type="Proteomes" id="UP001064200"/>
    </source>
</evidence>
<protein>
    <submittedName>
        <fullName evidence="1">O-spanin</fullName>
    </submittedName>
</protein>
<organism evidence="1 2">
    <name type="scientific">Xanthomonas phage vB_Xar_IVIA-DoCa2</name>
    <dbReference type="NCBI Taxonomy" id="2970491"/>
    <lineage>
        <taxon>Viruses</taxon>
        <taxon>Duplodnaviria</taxon>
        <taxon>Heunggongvirae</taxon>
        <taxon>Uroviricota</taxon>
        <taxon>Caudoviricetes</taxon>
        <taxon>Autographivirales</taxon>
        <taxon>Autonotataviridae</taxon>
        <taxon>Gujervirinae</taxon>
        <taxon>Pradovirus</taxon>
        <taxon>Pradovirus IVIADoCa2</taxon>
    </lineage>
</organism>